<evidence type="ECO:0000313" key="1">
    <source>
        <dbReference type="EMBL" id="JAE22460.1"/>
    </source>
</evidence>
<organism evidence="1">
    <name type="scientific">Arundo donax</name>
    <name type="common">Giant reed</name>
    <name type="synonym">Donax arundinaceus</name>
    <dbReference type="NCBI Taxonomy" id="35708"/>
    <lineage>
        <taxon>Eukaryota</taxon>
        <taxon>Viridiplantae</taxon>
        <taxon>Streptophyta</taxon>
        <taxon>Embryophyta</taxon>
        <taxon>Tracheophyta</taxon>
        <taxon>Spermatophyta</taxon>
        <taxon>Magnoliopsida</taxon>
        <taxon>Liliopsida</taxon>
        <taxon>Poales</taxon>
        <taxon>Poaceae</taxon>
        <taxon>PACMAD clade</taxon>
        <taxon>Arundinoideae</taxon>
        <taxon>Arundineae</taxon>
        <taxon>Arundo</taxon>
    </lineage>
</organism>
<sequence length="15" mass="1547">MPNWPVPCMSGGPSS</sequence>
<protein>
    <submittedName>
        <fullName evidence="1">Uncharacterized protein</fullName>
    </submittedName>
</protein>
<reference evidence="1" key="1">
    <citation type="submission" date="2014-09" db="EMBL/GenBank/DDBJ databases">
        <authorList>
            <person name="Magalhaes I.L.F."/>
            <person name="Oliveira U."/>
            <person name="Santos F.R."/>
            <person name="Vidigal T.H.D.A."/>
            <person name="Brescovit A.D."/>
            <person name="Santos A.J."/>
        </authorList>
    </citation>
    <scope>NUCLEOTIDE SEQUENCE</scope>
    <source>
        <tissue evidence="1">Shoot tissue taken approximately 20 cm above the soil surface</tissue>
    </source>
</reference>
<name>A0A0A9GBK8_ARUDO</name>
<proteinExistence type="predicted"/>
<dbReference type="EMBL" id="GBRH01175436">
    <property type="protein sequence ID" value="JAE22460.1"/>
    <property type="molecule type" value="Transcribed_RNA"/>
</dbReference>
<accession>A0A0A9GBK8</accession>
<reference evidence="1" key="2">
    <citation type="journal article" date="2015" name="Data Brief">
        <title>Shoot transcriptome of the giant reed, Arundo donax.</title>
        <authorList>
            <person name="Barrero R.A."/>
            <person name="Guerrero F.D."/>
            <person name="Moolhuijzen P."/>
            <person name="Goolsby J.A."/>
            <person name="Tidwell J."/>
            <person name="Bellgard S.E."/>
            <person name="Bellgard M.I."/>
        </authorList>
    </citation>
    <scope>NUCLEOTIDE SEQUENCE</scope>
    <source>
        <tissue evidence="1">Shoot tissue taken approximately 20 cm above the soil surface</tissue>
    </source>
</reference>